<feature type="domain" description="Oxidoreductase molybdopterin-binding" evidence="6">
    <location>
        <begin position="105"/>
        <end position="269"/>
    </location>
</feature>
<dbReference type="Gene3D" id="2.60.40.650">
    <property type="match status" value="1"/>
</dbReference>
<gene>
    <name evidence="8" type="ORF">H0A68_03715</name>
</gene>
<evidence type="ECO:0000313" key="9">
    <source>
        <dbReference type="Proteomes" id="UP000580517"/>
    </source>
</evidence>
<feature type="compositionally biased region" description="Low complexity" evidence="5">
    <location>
        <begin position="37"/>
        <end position="48"/>
    </location>
</feature>
<comment type="cofactor">
    <cofactor evidence="1">
        <name>Mo-molybdopterin</name>
        <dbReference type="ChEBI" id="CHEBI:71302"/>
    </cofactor>
</comment>
<evidence type="ECO:0000256" key="5">
    <source>
        <dbReference type="SAM" id="MobiDB-lite"/>
    </source>
</evidence>
<dbReference type="Pfam" id="PF00174">
    <property type="entry name" value="Oxidored_molyb"/>
    <property type="match status" value="1"/>
</dbReference>
<dbReference type="PRINTS" id="PR00407">
    <property type="entry name" value="EUMOPTERIN"/>
</dbReference>
<evidence type="ECO:0000259" key="6">
    <source>
        <dbReference type="Pfam" id="PF00174"/>
    </source>
</evidence>
<evidence type="ECO:0000259" key="7">
    <source>
        <dbReference type="Pfam" id="PF03404"/>
    </source>
</evidence>
<comment type="caution">
    <text evidence="8">The sequence shown here is derived from an EMBL/GenBank/DDBJ whole genome shotgun (WGS) entry which is preliminary data.</text>
</comment>
<dbReference type="GO" id="GO:0008482">
    <property type="term" value="F:sulfite oxidase activity"/>
    <property type="evidence" value="ECO:0007669"/>
    <property type="project" value="TreeGrafter"/>
</dbReference>
<evidence type="ECO:0000256" key="3">
    <source>
        <dbReference type="ARBA" id="ARBA00022723"/>
    </source>
</evidence>
<feature type="region of interest" description="Disordered" evidence="5">
    <location>
        <begin position="31"/>
        <end position="52"/>
    </location>
</feature>
<evidence type="ECO:0000256" key="2">
    <source>
        <dbReference type="ARBA" id="ARBA00022505"/>
    </source>
</evidence>
<reference evidence="8 9" key="1">
    <citation type="submission" date="2020-07" db="EMBL/GenBank/DDBJ databases">
        <title>Taxonomic revisions and descriptions of new bacterial species based on genomic comparisons in the high-G+C-content subgroup of the family Alcaligenaceae.</title>
        <authorList>
            <person name="Szabo A."/>
            <person name="Felfoldi T."/>
        </authorList>
    </citation>
    <scope>NUCLEOTIDE SEQUENCE [LARGE SCALE GENOMIC DNA]</scope>
    <source>
        <strain evidence="8 9">DSM 25264</strain>
    </source>
</reference>
<dbReference type="OrthoDB" id="9795587at2"/>
<dbReference type="GO" id="GO:0043546">
    <property type="term" value="F:molybdopterin cofactor binding"/>
    <property type="evidence" value="ECO:0007669"/>
    <property type="project" value="TreeGrafter"/>
</dbReference>
<dbReference type="InterPro" id="IPR014756">
    <property type="entry name" value="Ig_E-set"/>
</dbReference>
<organism evidence="8 9">
    <name type="scientific">Allopusillimonas soli</name>
    <dbReference type="NCBI Taxonomy" id="659016"/>
    <lineage>
        <taxon>Bacteria</taxon>
        <taxon>Pseudomonadati</taxon>
        <taxon>Pseudomonadota</taxon>
        <taxon>Betaproteobacteria</taxon>
        <taxon>Burkholderiales</taxon>
        <taxon>Alcaligenaceae</taxon>
        <taxon>Allopusillimonas</taxon>
    </lineage>
</organism>
<dbReference type="InterPro" id="IPR005066">
    <property type="entry name" value="MoCF_OxRdtse_dimer"/>
</dbReference>
<dbReference type="SUPFAM" id="SSF56524">
    <property type="entry name" value="Oxidoreductase molybdopterin-binding domain"/>
    <property type="match status" value="1"/>
</dbReference>
<keyword evidence="4" id="KW-0560">Oxidoreductase</keyword>
<dbReference type="RefSeq" id="WP_129967889.1">
    <property type="nucleotide sequence ID" value="NZ_JACCEW010000001.1"/>
</dbReference>
<dbReference type="GO" id="GO:0020037">
    <property type="term" value="F:heme binding"/>
    <property type="evidence" value="ECO:0007669"/>
    <property type="project" value="TreeGrafter"/>
</dbReference>
<dbReference type="Proteomes" id="UP000580517">
    <property type="component" value="Unassembled WGS sequence"/>
</dbReference>
<dbReference type="PANTHER" id="PTHR19372:SF7">
    <property type="entry name" value="SULFITE OXIDASE, MITOCHONDRIAL"/>
    <property type="match status" value="1"/>
</dbReference>
<proteinExistence type="predicted"/>
<keyword evidence="9" id="KW-1185">Reference proteome</keyword>
<dbReference type="PANTHER" id="PTHR19372">
    <property type="entry name" value="SULFITE REDUCTASE"/>
    <property type="match status" value="1"/>
</dbReference>
<dbReference type="EMBL" id="JACCEW010000001">
    <property type="protein sequence ID" value="NYT35967.1"/>
    <property type="molecule type" value="Genomic_DNA"/>
</dbReference>
<keyword evidence="3" id="KW-0479">Metal-binding</keyword>
<dbReference type="InterPro" id="IPR008335">
    <property type="entry name" value="Mopterin_OxRdtase_euk"/>
</dbReference>
<protein>
    <submittedName>
        <fullName evidence="8">Sulfite oxidase</fullName>
    </submittedName>
</protein>
<dbReference type="Gene3D" id="3.90.420.10">
    <property type="entry name" value="Oxidoreductase, molybdopterin-binding domain"/>
    <property type="match status" value="1"/>
</dbReference>
<accession>A0A853F7K7</accession>
<dbReference type="InterPro" id="IPR000572">
    <property type="entry name" value="OxRdtase_Mopterin-bd_dom"/>
</dbReference>
<dbReference type="AlphaFoldDB" id="A0A853F7K7"/>
<dbReference type="GO" id="GO:0030151">
    <property type="term" value="F:molybdenum ion binding"/>
    <property type="evidence" value="ECO:0007669"/>
    <property type="project" value="InterPro"/>
</dbReference>
<dbReference type="InterPro" id="IPR036374">
    <property type="entry name" value="OxRdtase_Mopterin-bd_sf"/>
</dbReference>
<dbReference type="GO" id="GO:0006790">
    <property type="term" value="P:sulfur compound metabolic process"/>
    <property type="evidence" value="ECO:0007669"/>
    <property type="project" value="TreeGrafter"/>
</dbReference>
<evidence type="ECO:0000313" key="8">
    <source>
        <dbReference type="EMBL" id="NYT35967.1"/>
    </source>
</evidence>
<evidence type="ECO:0000256" key="4">
    <source>
        <dbReference type="ARBA" id="ARBA00023002"/>
    </source>
</evidence>
<evidence type="ECO:0000256" key="1">
    <source>
        <dbReference type="ARBA" id="ARBA00001924"/>
    </source>
</evidence>
<dbReference type="CDD" id="cd02110">
    <property type="entry name" value="SO_family_Moco_dimer"/>
    <property type="match status" value="1"/>
</dbReference>
<keyword evidence="2" id="KW-0500">Molybdenum</keyword>
<dbReference type="SUPFAM" id="SSF81296">
    <property type="entry name" value="E set domains"/>
    <property type="match status" value="1"/>
</dbReference>
<dbReference type="PROSITE" id="PS51318">
    <property type="entry name" value="TAT"/>
    <property type="match status" value="1"/>
</dbReference>
<dbReference type="Pfam" id="PF03404">
    <property type="entry name" value="Mo-co_dimer"/>
    <property type="match status" value="1"/>
</dbReference>
<dbReference type="InterPro" id="IPR006311">
    <property type="entry name" value="TAT_signal"/>
</dbReference>
<name>A0A853F7K7_9BURK</name>
<feature type="domain" description="Moybdenum cofactor oxidoreductase dimerisation" evidence="7">
    <location>
        <begin position="291"/>
        <end position="409"/>
    </location>
</feature>
<sequence>MKEQTNLIRRRLLASAGGAVAWAGFGGSLAHADSTEPASSSSPGPVSAEKPLPGYAKWKDANSMIVHSANTVETRRDAFGSAGITPLDRLYIRNNLTPPSEDIVKDPDSWKVEISGVKSPRSFTVAELKTLGLETVTMVLQCSGNGRGFFPHKPSGTQWTVGAAGCVSFTGVPVKAVLEATGGMADGMKYMTSTGGEEIPAGLDPNTLMVERSVPLSGIEDAILAWEVNGEALPLAHGGPLRMIVPGYAGVNNVKYVKHVAFTKDQSPAKIQQSSYRFSPIGVKGTPEYDSIWEMDPKSWITMPSDPNQPVKAGRVQITGVAMGGMSEPEKVEVSVDGGKSWKEAEFIGPDLGKYAWRSFVLSAELKPGTYQMACRVTNEDGKSQPENRVENNRGYVNNSWRDHMVAIKVA</sequence>